<evidence type="ECO:0000313" key="1">
    <source>
        <dbReference type="EMBL" id="EXJ16924.1"/>
    </source>
</evidence>
<evidence type="ECO:0000313" key="2">
    <source>
        <dbReference type="Proteomes" id="UP000019460"/>
    </source>
</evidence>
<comment type="caution">
    <text evidence="1">The sequence shown here is derived from an EMBL/GenBank/DDBJ whole genome shotgun (WGS) entry which is preliminary data.</text>
</comment>
<proteinExistence type="predicted"/>
<dbReference type="AlphaFoldDB" id="W9VBX5"/>
<protein>
    <submittedName>
        <fullName evidence="1">Uncharacterized protein</fullName>
    </submittedName>
</protein>
<name>W9VBX5_9GAMM</name>
<organism evidence="1 2">
    <name type="scientific">Imhoffiella purpurea</name>
    <dbReference type="NCBI Taxonomy" id="1249627"/>
    <lineage>
        <taxon>Bacteria</taxon>
        <taxon>Pseudomonadati</taxon>
        <taxon>Pseudomonadota</taxon>
        <taxon>Gammaproteobacteria</taxon>
        <taxon>Chromatiales</taxon>
        <taxon>Chromatiaceae</taxon>
        <taxon>Imhoffiella</taxon>
    </lineage>
</organism>
<dbReference type="Proteomes" id="UP000019460">
    <property type="component" value="Unassembled WGS sequence"/>
</dbReference>
<dbReference type="STRING" id="1249627.D779_1747"/>
<dbReference type="EMBL" id="AONC01000003">
    <property type="protein sequence ID" value="EXJ16924.1"/>
    <property type="molecule type" value="Genomic_DNA"/>
</dbReference>
<gene>
    <name evidence="1" type="ORF">D779_1747</name>
</gene>
<sequence length="95" mass="10904">MLGDVQALCEQAHQVLALDAAHQFARDQLTYQQQRVDQGIDPADSLWNAASAFQVAKHQWEQEAAKLDTRRLTLARHYGGQEWLRLRVLFEAMTQ</sequence>
<reference evidence="1 2" key="1">
    <citation type="submission" date="2012-11" db="EMBL/GenBank/DDBJ databases">
        <title>Genome assembly of Thiorhodococcus sp. AK35.</title>
        <authorList>
            <person name="Nupur N."/>
            <person name="Khatri I."/>
            <person name="Subramanian S."/>
            <person name="Pinnaka A."/>
        </authorList>
    </citation>
    <scope>NUCLEOTIDE SEQUENCE [LARGE SCALE GENOMIC DNA]</scope>
    <source>
        <strain evidence="1 2">AK35</strain>
    </source>
</reference>
<accession>W9VBX5</accession>
<keyword evidence="2" id="KW-1185">Reference proteome</keyword>